<keyword evidence="2" id="KW-1185">Reference proteome</keyword>
<dbReference type="EMBL" id="LXQA010357039">
    <property type="protein sequence ID" value="MCI46401.1"/>
    <property type="molecule type" value="Genomic_DNA"/>
</dbReference>
<dbReference type="AlphaFoldDB" id="A0A392SBX0"/>
<feature type="non-terminal residue" evidence="1">
    <location>
        <position position="42"/>
    </location>
</feature>
<evidence type="ECO:0000313" key="2">
    <source>
        <dbReference type="Proteomes" id="UP000265520"/>
    </source>
</evidence>
<proteinExistence type="predicted"/>
<comment type="caution">
    <text evidence="1">The sequence shown here is derived from an EMBL/GenBank/DDBJ whole genome shotgun (WGS) entry which is preliminary data.</text>
</comment>
<organism evidence="1 2">
    <name type="scientific">Trifolium medium</name>
    <dbReference type="NCBI Taxonomy" id="97028"/>
    <lineage>
        <taxon>Eukaryota</taxon>
        <taxon>Viridiplantae</taxon>
        <taxon>Streptophyta</taxon>
        <taxon>Embryophyta</taxon>
        <taxon>Tracheophyta</taxon>
        <taxon>Spermatophyta</taxon>
        <taxon>Magnoliopsida</taxon>
        <taxon>eudicotyledons</taxon>
        <taxon>Gunneridae</taxon>
        <taxon>Pentapetalae</taxon>
        <taxon>rosids</taxon>
        <taxon>fabids</taxon>
        <taxon>Fabales</taxon>
        <taxon>Fabaceae</taxon>
        <taxon>Papilionoideae</taxon>
        <taxon>50 kb inversion clade</taxon>
        <taxon>NPAAA clade</taxon>
        <taxon>Hologalegina</taxon>
        <taxon>IRL clade</taxon>
        <taxon>Trifolieae</taxon>
        <taxon>Trifolium</taxon>
    </lineage>
</organism>
<reference evidence="1 2" key="1">
    <citation type="journal article" date="2018" name="Front. Plant Sci.">
        <title>Red Clover (Trifolium pratense) and Zigzag Clover (T. medium) - A Picture of Genomic Similarities and Differences.</title>
        <authorList>
            <person name="Dluhosova J."/>
            <person name="Istvanek J."/>
            <person name="Nedelnik J."/>
            <person name="Repkova J."/>
        </authorList>
    </citation>
    <scope>NUCLEOTIDE SEQUENCE [LARGE SCALE GENOMIC DNA]</scope>
    <source>
        <strain evidence="2">cv. 10/8</strain>
        <tissue evidence="1">Leaf</tissue>
    </source>
</reference>
<evidence type="ECO:0000313" key="1">
    <source>
        <dbReference type="EMBL" id="MCI46401.1"/>
    </source>
</evidence>
<sequence length="42" mass="4750">MYLPEASLACQPINATICKYSRFTNGLREGQVLDPPPRIRTQ</sequence>
<dbReference type="Proteomes" id="UP000265520">
    <property type="component" value="Unassembled WGS sequence"/>
</dbReference>
<protein>
    <submittedName>
        <fullName evidence="1">Uncharacterized protein</fullName>
    </submittedName>
</protein>
<name>A0A392SBX0_9FABA</name>
<accession>A0A392SBX0</accession>